<dbReference type="EMBL" id="CAFBQK010000072">
    <property type="protein sequence ID" value="CAB5050607.1"/>
    <property type="molecule type" value="Genomic_DNA"/>
</dbReference>
<proteinExistence type="predicted"/>
<reference evidence="1" key="1">
    <citation type="submission" date="2020-05" db="EMBL/GenBank/DDBJ databases">
        <authorList>
            <person name="Chiriac C."/>
            <person name="Salcher M."/>
            <person name="Ghai R."/>
            <person name="Kavagutti S V."/>
        </authorList>
    </citation>
    <scope>NUCLEOTIDE SEQUENCE</scope>
</reference>
<protein>
    <submittedName>
        <fullName evidence="1">Unannotated protein</fullName>
    </submittedName>
</protein>
<organism evidence="1">
    <name type="scientific">freshwater metagenome</name>
    <dbReference type="NCBI Taxonomy" id="449393"/>
    <lineage>
        <taxon>unclassified sequences</taxon>
        <taxon>metagenomes</taxon>
        <taxon>ecological metagenomes</taxon>
    </lineage>
</organism>
<evidence type="ECO:0000313" key="1">
    <source>
        <dbReference type="EMBL" id="CAB4979960.1"/>
    </source>
</evidence>
<name>A0A6J7MFL7_9ZZZZ</name>
<dbReference type="AlphaFoldDB" id="A0A6J7MFL7"/>
<evidence type="ECO:0000313" key="2">
    <source>
        <dbReference type="EMBL" id="CAB5050607.1"/>
    </source>
</evidence>
<gene>
    <name evidence="1" type="ORF">UFOPK3937_00675</name>
    <name evidence="2" type="ORF">UFOPK4265_00672</name>
</gene>
<accession>A0A6J7MFL7</accession>
<dbReference type="EMBL" id="CAFBOJ010000062">
    <property type="protein sequence ID" value="CAB4979960.1"/>
    <property type="molecule type" value="Genomic_DNA"/>
</dbReference>
<sequence length="141" mass="15731">MKVDSKKTFLDFDKNSKDIYDLLGKKFAGIGKAPANVDLFVFAMAYGFHNGNKVDAIQKSGTGVRVEYIKPEHELLMSAIQFAETGSAESLLDQEQRFLIAERYAEGGIRLLKDAAEQPGDFLQDISGQMSILFKNLDFEN</sequence>